<dbReference type="GO" id="GO:0006260">
    <property type="term" value="P:DNA replication"/>
    <property type="evidence" value="ECO:0007669"/>
    <property type="project" value="UniProtKB-UniRule"/>
</dbReference>
<keyword evidence="6 7" id="KW-0238">DNA-binding</keyword>
<dbReference type="InterPro" id="IPR027417">
    <property type="entry name" value="P-loop_NTPase"/>
</dbReference>
<evidence type="ECO:0000256" key="3">
    <source>
        <dbReference type="ARBA" id="ARBA00022741"/>
    </source>
</evidence>
<dbReference type="GO" id="GO:0005737">
    <property type="term" value="C:cytoplasm"/>
    <property type="evidence" value="ECO:0007669"/>
    <property type="project" value="UniProtKB-SubCell"/>
</dbReference>
<dbReference type="InterPro" id="IPR003395">
    <property type="entry name" value="RecF/RecN/SMC_N"/>
</dbReference>
<feature type="coiled-coil region" evidence="7">
    <location>
        <begin position="765"/>
        <end position="865"/>
    </location>
</feature>
<dbReference type="InterPro" id="IPR036277">
    <property type="entry name" value="SMC_hinge_sf"/>
</dbReference>
<dbReference type="eggNOG" id="COG1196">
    <property type="taxonomic scope" value="Bacteria"/>
</dbReference>
<feature type="domain" description="RecF/RecN/SMC N-terminal" evidence="9">
    <location>
        <begin position="4"/>
        <end position="1134"/>
    </location>
</feature>
<evidence type="ECO:0000313" key="11">
    <source>
        <dbReference type="Proteomes" id="UP000002257"/>
    </source>
</evidence>
<dbReference type="STRING" id="395965.Msil_3824"/>
<dbReference type="SUPFAM" id="SSF52540">
    <property type="entry name" value="P-loop containing nucleoside triphosphate hydrolases"/>
    <property type="match status" value="2"/>
</dbReference>
<dbReference type="GO" id="GO:0030261">
    <property type="term" value="P:chromosome condensation"/>
    <property type="evidence" value="ECO:0007669"/>
    <property type="project" value="InterPro"/>
</dbReference>
<dbReference type="Gene3D" id="3.40.50.300">
    <property type="entry name" value="P-loop containing nucleotide triphosphate hydrolases"/>
    <property type="match status" value="2"/>
</dbReference>
<comment type="domain">
    <text evidence="7">Contains large globular domains required for ATP hydrolysis at each terminus and a third globular domain forming a flexible hinge near the middle of the molecule. These domains are separated by coiled-coil structures.</text>
</comment>
<keyword evidence="4 7" id="KW-0067">ATP-binding</keyword>
<evidence type="ECO:0000256" key="6">
    <source>
        <dbReference type="ARBA" id="ARBA00023125"/>
    </source>
</evidence>
<feature type="region of interest" description="Disordered" evidence="8">
    <location>
        <begin position="535"/>
        <end position="559"/>
    </location>
</feature>
<dbReference type="HAMAP" id="MF_01894">
    <property type="entry name" value="Smc_prok"/>
    <property type="match status" value="1"/>
</dbReference>
<dbReference type="GO" id="GO:0007062">
    <property type="term" value="P:sister chromatid cohesion"/>
    <property type="evidence" value="ECO:0007669"/>
    <property type="project" value="InterPro"/>
</dbReference>
<dbReference type="RefSeq" id="WP_012592774.1">
    <property type="nucleotide sequence ID" value="NC_011666.1"/>
</dbReference>
<dbReference type="NCBIfam" id="TIGR02168">
    <property type="entry name" value="SMC_prok_B"/>
    <property type="match status" value="1"/>
</dbReference>
<dbReference type="GO" id="GO:0005524">
    <property type="term" value="F:ATP binding"/>
    <property type="evidence" value="ECO:0007669"/>
    <property type="project" value="UniProtKB-UniRule"/>
</dbReference>
<dbReference type="KEGG" id="msl:Msil_3824"/>
<dbReference type="GO" id="GO:0016887">
    <property type="term" value="F:ATP hydrolysis activity"/>
    <property type="evidence" value="ECO:0007669"/>
    <property type="project" value="InterPro"/>
</dbReference>
<protein>
    <recommendedName>
        <fullName evidence="7">Chromosome partition protein Smc</fullName>
    </recommendedName>
</protein>
<dbReference type="EMBL" id="CP001280">
    <property type="protein sequence ID" value="ACK52706.1"/>
    <property type="molecule type" value="Genomic_DNA"/>
</dbReference>
<dbReference type="InterPro" id="IPR011890">
    <property type="entry name" value="SMC_prok"/>
</dbReference>
<comment type="subunit">
    <text evidence="7">Homodimer.</text>
</comment>
<dbReference type="Proteomes" id="UP000002257">
    <property type="component" value="Chromosome"/>
</dbReference>
<dbReference type="SUPFAM" id="SSF75553">
    <property type="entry name" value="Smc hinge domain"/>
    <property type="match status" value="1"/>
</dbReference>
<dbReference type="GO" id="GO:0007059">
    <property type="term" value="P:chromosome segregation"/>
    <property type="evidence" value="ECO:0007669"/>
    <property type="project" value="UniProtKB-UniRule"/>
</dbReference>
<dbReference type="OrthoDB" id="9808768at2"/>
<comment type="similarity">
    <text evidence="7">Belongs to the SMC family.</text>
</comment>
<sequence>MKFTKLRIAGFKTFVDPTDFLIEPGLTGVVGPNGCGKSNLVEAMRWAMGESSSKNMRASGMDDVIFSGGGNRPARNMAEVVLYLDNSARTAPAAFNDSDAIEVSRRIERESGSTYRVNGREARARDVQLLFADASSGSRSPAMVRQGQIGEMISAKPQERRRILEEAAGVAGLHSRRHEAELRLKAAADNLQRLDDILQQIEGQTKGLERQARQAARYRDLAGSIRRAEALLALIHHKEAAQSLAEAEASLDIFTREVEERTKAQAEAARAQGLAAHALPALRDAELAAGGELQRLIIAREALDGEEKRAKARSAELSRRIEQMSGDLARERALIADAAGVLERLDVEQAELSGCAAAEGAFESETRKKLVEAEAALAAMEAELAAAQDSRALIEARRSGFETTLRDERQRLARVEADLARVLDERAAFELQSDSSAESAPLLEELEAALEKAAAFEDEIAALEAAHADARASEASARQRATEADRKAQRLGAEAQTLSKLLNARSGDFWPAVTEEITVARGFEAALGAALGDDLDASTNPSAPAHWAETDRRGDPALPEGCEPLSELVQAPEALARRLNQIGLVTREDGRRLRGALKPGQRLVSKEGDLWRWDGFFQAAEAPTPAARRLVEKNRLGDLVIEADAAREFADALKAEAESCEALRAAAAAAETEARQGHKAALRDIDAARAKHAAAERVEASAAARLSSIADAVQRLTAARDEGRENYALAQSGLDELEGAAEVTERLELCRAGAARERAVASEARAALQAHVREAEARARRIEAIARERTSWLARSEGSGGQISAFETRLAEAQEEFERLAEAPDVFLSSRRTLLGAIEAAEAARKEAADRRAEAETALAAADKAARIALDAMSAAREQKARAEAWIEAARTRRDEVARQIAAELDCGPEDLPALAKLGADEDLPPAADVERRLEALKQDRERLGAVNLRAEEELNEAETEKARLAAEHADLTEAIRRLRQAIASLNKEGRERLLAAFAKVNAHFTELFTTLFGGGSAELQLVESDDPLEAGLEILARPPGKKPQVMTLLSGGEQALTALSLIFAIFLTNPSPICVLDEVDAPLDDANVERFCDLLQEMRGKTETRFITITHNPITMARMNRLFGVTMAERGVSQLVSVDLEDAERLLEAG</sequence>
<dbReference type="HOGENOM" id="CLU_001042_2_2_5"/>
<organism evidence="10 11">
    <name type="scientific">Methylocella silvestris (strain DSM 15510 / CIP 108128 / LMG 27833 / NCIMB 13906 / BL2)</name>
    <dbReference type="NCBI Taxonomy" id="395965"/>
    <lineage>
        <taxon>Bacteria</taxon>
        <taxon>Pseudomonadati</taxon>
        <taxon>Pseudomonadota</taxon>
        <taxon>Alphaproteobacteria</taxon>
        <taxon>Hyphomicrobiales</taxon>
        <taxon>Beijerinckiaceae</taxon>
        <taxon>Methylocella</taxon>
    </lineage>
</organism>
<dbReference type="InterPro" id="IPR024704">
    <property type="entry name" value="SMC"/>
</dbReference>
<evidence type="ECO:0000256" key="2">
    <source>
        <dbReference type="ARBA" id="ARBA00022490"/>
    </source>
</evidence>
<feature type="coiled-coil region" evidence="7">
    <location>
        <begin position="363"/>
        <end position="473"/>
    </location>
</feature>
<comment type="function">
    <text evidence="7">Required for chromosome condensation and partitioning.</text>
</comment>
<name>B8EMM7_METSB</name>
<dbReference type="AlphaFoldDB" id="B8EMM7"/>
<dbReference type="GO" id="GO:0003677">
    <property type="term" value="F:DNA binding"/>
    <property type="evidence" value="ECO:0007669"/>
    <property type="project" value="UniProtKB-UniRule"/>
</dbReference>
<evidence type="ECO:0000256" key="5">
    <source>
        <dbReference type="ARBA" id="ARBA00023054"/>
    </source>
</evidence>
<accession>B8EMM7</accession>
<gene>
    <name evidence="7" type="primary">smc</name>
    <name evidence="10" type="ordered locus">Msil_3824</name>
</gene>
<dbReference type="FunFam" id="3.40.50.300:FF:000901">
    <property type="entry name" value="Chromosome partition protein Smc"/>
    <property type="match status" value="1"/>
</dbReference>
<feature type="coiled-coil region" evidence="7">
    <location>
        <begin position="927"/>
        <end position="989"/>
    </location>
</feature>
<dbReference type="PIRSF" id="PIRSF005719">
    <property type="entry name" value="SMC"/>
    <property type="match status" value="1"/>
</dbReference>
<evidence type="ECO:0000256" key="8">
    <source>
        <dbReference type="SAM" id="MobiDB-lite"/>
    </source>
</evidence>
<evidence type="ECO:0000259" key="9">
    <source>
        <dbReference type="Pfam" id="PF02463"/>
    </source>
</evidence>
<dbReference type="Pfam" id="PF02463">
    <property type="entry name" value="SMC_N"/>
    <property type="match status" value="1"/>
</dbReference>
<evidence type="ECO:0000313" key="10">
    <source>
        <dbReference type="EMBL" id="ACK52706.1"/>
    </source>
</evidence>
<keyword evidence="5 7" id="KW-0175">Coiled coil</keyword>
<feature type="coiled-coil region" evidence="7">
    <location>
        <begin position="177"/>
        <end position="211"/>
    </location>
</feature>
<keyword evidence="2 7" id="KW-0963">Cytoplasm</keyword>
<proteinExistence type="inferred from homology"/>
<evidence type="ECO:0000256" key="4">
    <source>
        <dbReference type="ARBA" id="ARBA00022840"/>
    </source>
</evidence>
<keyword evidence="11" id="KW-1185">Reference proteome</keyword>
<evidence type="ECO:0000256" key="7">
    <source>
        <dbReference type="HAMAP-Rule" id="MF_01894"/>
    </source>
</evidence>
<reference evidence="10 11" key="1">
    <citation type="journal article" date="2010" name="J. Bacteriol.">
        <title>Complete genome sequence of the aerobic facultative methanotroph Methylocella silvestris BL2.</title>
        <authorList>
            <person name="Chen Y."/>
            <person name="Crombie A."/>
            <person name="Rahman M.T."/>
            <person name="Dedysh S.N."/>
            <person name="Liesack W."/>
            <person name="Stott M.B."/>
            <person name="Alam M."/>
            <person name="Theisen A.R."/>
            <person name="Murrell J.C."/>
            <person name="Dunfield P.F."/>
        </authorList>
    </citation>
    <scope>NUCLEOTIDE SEQUENCE [LARGE SCALE GENOMIC DNA]</scope>
    <source>
        <strain evidence="11">DSM 15510 / CIP 108128 / LMG 27833 / NCIMB 13906 / BL2</strain>
    </source>
</reference>
<dbReference type="PANTHER" id="PTHR43977">
    <property type="entry name" value="STRUCTURAL MAINTENANCE OF CHROMOSOMES PROTEIN 3"/>
    <property type="match status" value="1"/>
</dbReference>
<dbReference type="CDD" id="cd03278">
    <property type="entry name" value="ABC_SMC_barmotin"/>
    <property type="match status" value="1"/>
</dbReference>
<comment type="subcellular location">
    <subcellularLocation>
        <location evidence="1 7">Cytoplasm</location>
    </subcellularLocation>
</comment>
<feature type="binding site" evidence="7">
    <location>
        <begin position="32"/>
        <end position="39"/>
    </location>
    <ligand>
        <name>ATP</name>
        <dbReference type="ChEBI" id="CHEBI:30616"/>
    </ligand>
</feature>
<keyword evidence="3 7" id="KW-0547">Nucleotide-binding</keyword>
<evidence type="ECO:0000256" key="1">
    <source>
        <dbReference type="ARBA" id="ARBA00004496"/>
    </source>
</evidence>
<dbReference type="GO" id="GO:0005694">
    <property type="term" value="C:chromosome"/>
    <property type="evidence" value="ECO:0007669"/>
    <property type="project" value="InterPro"/>
</dbReference>